<dbReference type="Proteomes" id="UP000737171">
    <property type="component" value="Unassembled WGS sequence"/>
</dbReference>
<evidence type="ECO:0000259" key="7">
    <source>
        <dbReference type="PROSITE" id="PS50109"/>
    </source>
</evidence>
<dbReference type="Pfam" id="PF00072">
    <property type="entry name" value="Response_reg"/>
    <property type="match status" value="1"/>
</dbReference>
<gene>
    <name evidence="10" type="ORF">HLB44_13555</name>
</gene>
<keyword evidence="4" id="KW-0808">Transferase</keyword>
<dbReference type="EC" id="2.7.13.3" evidence="2"/>
<dbReference type="Pfam" id="PF08447">
    <property type="entry name" value="PAS_3"/>
    <property type="match status" value="3"/>
</dbReference>
<name>A0ABX2EHB6_9BURK</name>
<evidence type="ECO:0000256" key="3">
    <source>
        <dbReference type="ARBA" id="ARBA00022553"/>
    </source>
</evidence>
<dbReference type="InterPro" id="IPR003661">
    <property type="entry name" value="HisK_dim/P_dom"/>
</dbReference>
<evidence type="ECO:0000259" key="9">
    <source>
        <dbReference type="PROSITE" id="PS50113"/>
    </source>
</evidence>
<feature type="domain" description="Response regulatory" evidence="8">
    <location>
        <begin position="905"/>
        <end position="1022"/>
    </location>
</feature>
<dbReference type="SUPFAM" id="SSF47384">
    <property type="entry name" value="Homodimeric domain of signal transducing histidine kinase"/>
    <property type="match status" value="1"/>
</dbReference>
<dbReference type="InterPro" id="IPR003594">
    <property type="entry name" value="HATPase_dom"/>
</dbReference>
<dbReference type="InterPro" id="IPR005467">
    <property type="entry name" value="His_kinase_dom"/>
</dbReference>
<dbReference type="PROSITE" id="PS50110">
    <property type="entry name" value="RESPONSE_REGULATORY"/>
    <property type="match status" value="1"/>
</dbReference>
<comment type="catalytic activity">
    <reaction evidence="1">
        <text>ATP + protein L-histidine = ADP + protein N-phospho-L-histidine.</text>
        <dbReference type="EC" id="2.7.13.3"/>
    </reaction>
</comment>
<keyword evidence="3 6" id="KW-0597">Phosphoprotein</keyword>
<dbReference type="Gene3D" id="2.10.70.100">
    <property type="match status" value="3"/>
</dbReference>
<dbReference type="EMBL" id="JABRWJ010000004">
    <property type="protein sequence ID" value="NRF68014.1"/>
    <property type="molecule type" value="Genomic_DNA"/>
</dbReference>
<feature type="domain" description="PAC" evidence="9">
    <location>
        <begin position="591"/>
        <end position="643"/>
    </location>
</feature>
<dbReference type="SMART" id="SM00091">
    <property type="entry name" value="PAS"/>
    <property type="match status" value="4"/>
</dbReference>
<dbReference type="SMART" id="SM00448">
    <property type="entry name" value="REC"/>
    <property type="match status" value="1"/>
</dbReference>
<dbReference type="InterPro" id="IPR035965">
    <property type="entry name" value="PAS-like_dom_sf"/>
</dbReference>
<dbReference type="Pfam" id="PF13188">
    <property type="entry name" value="PAS_8"/>
    <property type="match status" value="1"/>
</dbReference>
<dbReference type="Gene3D" id="3.30.565.10">
    <property type="entry name" value="Histidine kinase-like ATPase, C-terminal domain"/>
    <property type="match status" value="1"/>
</dbReference>
<dbReference type="PROSITE" id="PS50113">
    <property type="entry name" value="PAC"/>
    <property type="match status" value="2"/>
</dbReference>
<dbReference type="Gene3D" id="3.30.450.20">
    <property type="entry name" value="PAS domain"/>
    <property type="match status" value="5"/>
</dbReference>
<dbReference type="InterPro" id="IPR001789">
    <property type="entry name" value="Sig_transdc_resp-reg_receiver"/>
</dbReference>
<dbReference type="PRINTS" id="PR00344">
    <property type="entry name" value="BCTRLSENSOR"/>
</dbReference>
<dbReference type="InterPro" id="IPR000014">
    <property type="entry name" value="PAS"/>
</dbReference>
<dbReference type="Pfam" id="PF00512">
    <property type="entry name" value="HisKA"/>
    <property type="match status" value="1"/>
</dbReference>
<dbReference type="SUPFAM" id="SSF55874">
    <property type="entry name" value="ATPase domain of HSP90 chaperone/DNA topoisomerase II/histidine kinase"/>
    <property type="match status" value="1"/>
</dbReference>
<evidence type="ECO:0000256" key="6">
    <source>
        <dbReference type="PROSITE-ProRule" id="PRU00169"/>
    </source>
</evidence>
<dbReference type="InterPro" id="IPR000700">
    <property type="entry name" value="PAS-assoc_C"/>
</dbReference>
<dbReference type="InterPro" id="IPR004358">
    <property type="entry name" value="Sig_transdc_His_kin-like_C"/>
</dbReference>
<evidence type="ECO:0000259" key="8">
    <source>
        <dbReference type="PROSITE" id="PS50110"/>
    </source>
</evidence>
<dbReference type="InterPro" id="IPR013655">
    <property type="entry name" value="PAS_fold_3"/>
</dbReference>
<dbReference type="InterPro" id="IPR011006">
    <property type="entry name" value="CheY-like_superfamily"/>
</dbReference>
<evidence type="ECO:0000256" key="2">
    <source>
        <dbReference type="ARBA" id="ARBA00012438"/>
    </source>
</evidence>
<dbReference type="SMART" id="SM00086">
    <property type="entry name" value="PAC"/>
    <property type="match status" value="4"/>
</dbReference>
<protein>
    <recommendedName>
        <fullName evidence="2">histidine kinase</fullName>
        <ecNumber evidence="2">2.7.13.3</ecNumber>
    </recommendedName>
</protein>
<dbReference type="Gene3D" id="3.40.50.2300">
    <property type="match status" value="1"/>
</dbReference>
<dbReference type="CDD" id="cd00082">
    <property type="entry name" value="HisKA"/>
    <property type="match status" value="1"/>
</dbReference>
<organism evidence="10 11">
    <name type="scientific">Pseudaquabacterium terrae</name>
    <dbReference type="NCBI Taxonomy" id="2732868"/>
    <lineage>
        <taxon>Bacteria</taxon>
        <taxon>Pseudomonadati</taxon>
        <taxon>Pseudomonadota</taxon>
        <taxon>Betaproteobacteria</taxon>
        <taxon>Burkholderiales</taxon>
        <taxon>Sphaerotilaceae</taxon>
        <taxon>Pseudaquabacterium</taxon>
    </lineage>
</organism>
<evidence type="ECO:0000313" key="11">
    <source>
        <dbReference type="Proteomes" id="UP000737171"/>
    </source>
</evidence>
<reference evidence="10 11" key="1">
    <citation type="submission" date="2020-05" db="EMBL/GenBank/DDBJ databases">
        <title>Aquincola sp. isolate from soil.</title>
        <authorList>
            <person name="Han J."/>
            <person name="Kim D.-U."/>
        </authorList>
    </citation>
    <scope>NUCLEOTIDE SEQUENCE [LARGE SCALE GENOMIC DNA]</scope>
    <source>
        <strain evidence="10 11">S2</strain>
    </source>
</reference>
<dbReference type="Pfam" id="PF02518">
    <property type="entry name" value="HATPase_c"/>
    <property type="match status" value="1"/>
</dbReference>
<evidence type="ECO:0000313" key="10">
    <source>
        <dbReference type="EMBL" id="NRF68014.1"/>
    </source>
</evidence>
<sequence length="1029" mass="113666">MTPPSRPAPPDIAAYELLDLPVALVDAQGRLQAINQAFVRFTGFADPTAWQGRRLDELLCGSASDPAQRLWMLKRFRTGEGFAPVDFSGCDARGQPLHAQIGLRFAADGHAVFTLQPAARTQALAADQRRLTELLDMAQDVGHIGVWERDVRSLEGRWDRHVWRFWGLDPREGALSFDTALQGVVPEDRAALAAEFKRSLQRCGSYVMRYRLRAADGRLRHVRSQWEVRAGADGMPERAIGVLMDDTEALQLAQSYGETHAQLRLAMELADIAIWRYDALRRRLYSNERGWALLARPAPEEGLAAGALLRLVEPEDRAELRARLRQARAQDGPVEFGVRMRRGDGQTRYLLARCIAQRADAGTQLGAYVGVAIDINERFEQSRRELALARRLEMATGAAGVAIWTLSLDSGEVHWDEQMRRLHGGAEAVVSPDLADYMARYLHPGDHAAASEALRSLLLRKSGLVDLDLRVVRPDGSERRVASRMTYESGPSGPTLCGVMLDVTERHAAEARLREAAERVTLATRGAGIGTWTLDAAGEHGWWDEQMFRLRGRAPEDRPVSRTEALTWLHPADRETVVTEMRAASAEDRASNHAFRVIWPDGSVHWLASRSVPMRDDAGRTARRIGINWDITDARAAAEAQDEIRLAQRESQAKSQFLARMSHELRTPLNAVLGFAQLLLADGPAQDEAVLRRRAEHIHAAGKHLLLLINDVLDLSSLESGERPLQRVAVPLRSLVQSVLPLVETLAAAMRVEIHCEALDSAVLGDPMRLRQVLINLLSNAIKYNRPGGWVRIEAETAAAEPHRVRFIVEDCGRGMTDEQLQQVFEPFNRLGRETEGIDGTGIGLAIVQASVQRMGGRIEVRSEAGAGSCFALVLDEAEMPAGTAPDSAFAPFATTQSPAAPSRRVLYIEDNPVNLLIVSELLSRRRDLHFDAAPDGLSGIQRARATQPALVLIDMQLPDIDGHEVLRRLRADPATAGIKCIALSANAMPDDIQRALDEGFDDYWTKPLDFRRFMAALDLLLAPAATAP</sequence>
<feature type="domain" description="Histidine kinase" evidence="7">
    <location>
        <begin position="660"/>
        <end position="879"/>
    </location>
</feature>
<dbReference type="RefSeq" id="WP_173123278.1">
    <property type="nucleotide sequence ID" value="NZ_JABRWJ010000004.1"/>
</dbReference>
<evidence type="ECO:0000256" key="5">
    <source>
        <dbReference type="ARBA" id="ARBA00022777"/>
    </source>
</evidence>
<dbReference type="PROSITE" id="PS50109">
    <property type="entry name" value="HIS_KIN"/>
    <property type="match status" value="1"/>
</dbReference>
<dbReference type="SMART" id="SM00387">
    <property type="entry name" value="HATPase_c"/>
    <property type="match status" value="1"/>
</dbReference>
<dbReference type="InterPro" id="IPR036890">
    <property type="entry name" value="HATPase_C_sf"/>
</dbReference>
<accession>A0ABX2EHB6</accession>
<dbReference type="PANTHER" id="PTHR43047:SF72">
    <property type="entry name" value="OSMOSENSING HISTIDINE PROTEIN KINASE SLN1"/>
    <property type="match status" value="1"/>
</dbReference>
<dbReference type="SUPFAM" id="SSF55785">
    <property type="entry name" value="PYP-like sensor domain (PAS domain)"/>
    <property type="match status" value="5"/>
</dbReference>
<dbReference type="InterPro" id="IPR001610">
    <property type="entry name" value="PAC"/>
</dbReference>
<keyword evidence="11" id="KW-1185">Reference proteome</keyword>
<evidence type="ECO:0000256" key="1">
    <source>
        <dbReference type="ARBA" id="ARBA00000085"/>
    </source>
</evidence>
<dbReference type="InterPro" id="IPR036097">
    <property type="entry name" value="HisK_dim/P_sf"/>
</dbReference>
<dbReference type="Gene3D" id="1.10.287.130">
    <property type="match status" value="1"/>
</dbReference>
<evidence type="ECO:0000256" key="4">
    <source>
        <dbReference type="ARBA" id="ARBA00022679"/>
    </source>
</evidence>
<comment type="caution">
    <text evidence="10">The sequence shown here is derived from an EMBL/GenBank/DDBJ whole genome shotgun (WGS) entry which is preliminary data.</text>
</comment>
<dbReference type="SMART" id="SM00388">
    <property type="entry name" value="HisKA"/>
    <property type="match status" value="1"/>
</dbReference>
<dbReference type="CDD" id="cd00130">
    <property type="entry name" value="PAS"/>
    <property type="match status" value="5"/>
</dbReference>
<dbReference type="SUPFAM" id="SSF52172">
    <property type="entry name" value="CheY-like"/>
    <property type="match status" value="1"/>
</dbReference>
<dbReference type="PANTHER" id="PTHR43047">
    <property type="entry name" value="TWO-COMPONENT HISTIDINE PROTEIN KINASE"/>
    <property type="match status" value="1"/>
</dbReference>
<feature type="domain" description="PAC" evidence="9">
    <location>
        <begin position="465"/>
        <end position="515"/>
    </location>
</feature>
<keyword evidence="5" id="KW-0418">Kinase</keyword>
<proteinExistence type="predicted"/>
<feature type="modified residue" description="4-aspartylphosphate" evidence="6">
    <location>
        <position position="955"/>
    </location>
</feature>